<feature type="binding site" evidence="17">
    <location>
        <position position="95"/>
    </location>
    <ligand>
        <name>Zn(2+)</name>
        <dbReference type="ChEBI" id="CHEBI:29105"/>
    </ligand>
</feature>
<dbReference type="InterPro" id="IPR006549">
    <property type="entry name" value="HAD-SF_hydro_IIIA"/>
</dbReference>
<dbReference type="Gene3D" id="3.40.50.1000">
    <property type="entry name" value="HAD superfamily/HAD-like"/>
    <property type="match status" value="1"/>
</dbReference>
<dbReference type="GO" id="GO:0005975">
    <property type="term" value="P:carbohydrate metabolic process"/>
    <property type="evidence" value="ECO:0007669"/>
    <property type="project" value="InterPro"/>
</dbReference>
<dbReference type="InterPro" id="IPR004446">
    <property type="entry name" value="Heptose_bisP_phosphatase"/>
</dbReference>
<evidence type="ECO:0000256" key="16">
    <source>
        <dbReference type="PIRSR" id="PIRSR004682-3"/>
    </source>
</evidence>
<evidence type="ECO:0000313" key="19">
    <source>
        <dbReference type="Proteomes" id="UP000249898"/>
    </source>
</evidence>
<evidence type="ECO:0000256" key="10">
    <source>
        <dbReference type="ARBA" id="ARBA00022833"/>
    </source>
</evidence>
<evidence type="ECO:0000256" key="9">
    <source>
        <dbReference type="ARBA" id="ARBA00022801"/>
    </source>
</evidence>
<feature type="binding site" evidence="17">
    <location>
        <position position="11"/>
    </location>
    <ligand>
        <name>Mg(2+)</name>
        <dbReference type="ChEBI" id="CHEBI:18420"/>
    </ligand>
</feature>
<evidence type="ECO:0000256" key="17">
    <source>
        <dbReference type="PIRSR" id="PIRSR004682-4"/>
    </source>
</evidence>
<evidence type="ECO:0000256" key="14">
    <source>
        <dbReference type="PIRNR" id="PIRNR004682"/>
    </source>
</evidence>
<feature type="site" description="Stabilizes the phosphoryl group" evidence="16">
    <location>
        <position position="54"/>
    </location>
</feature>
<evidence type="ECO:0000256" key="2">
    <source>
        <dbReference type="ARBA" id="ARBA00001946"/>
    </source>
</evidence>
<evidence type="ECO:0000256" key="13">
    <source>
        <dbReference type="ARBA" id="ARBA00061616"/>
    </source>
</evidence>
<dbReference type="RefSeq" id="WP_112135398.1">
    <property type="nucleotide sequence ID" value="NZ_CP016181.1"/>
</dbReference>
<feature type="binding site" evidence="17">
    <location>
        <position position="103"/>
    </location>
    <ligand>
        <name>Zn(2+)</name>
        <dbReference type="ChEBI" id="CHEBI:29105"/>
    </ligand>
</feature>
<evidence type="ECO:0000256" key="5">
    <source>
        <dbReference type="ARBA" id="ARBA00004708"/>
    </source>
</evidence>
<sequence>MTQPKPIILLDRDGVINQDSDAYVKSVDEWHPLSGSIKSIAALSKAGFKVFVVTNQSGIARGYYNETTLHAMHDKMTALVEAEGGTISGIQYCPHGPDDNCTCRKPKSGMIENIEKQLGVSFENCPAIMVGDSLRDLQAGNLRGCSPVLVLTGKGRETQYKSIDFYFDIYTDLAAFTIATLHKYQ</sequence>
<dbReference type="Pfam" id="PF13242">
    <property type="entry name" value="Hydrolase_like"/>
    <property type="match status" value="1"/>
</dbReference>
<feature type="active site" description="Proton donor" evidence="15">
    <location>
        <position position="13"/>
    </location>
</feature>
<keyword evidence="12 14" id="KW-0119">Carbohydrate metabolism</keyword>
<dbReference type="NCBIfam" id="TIGR01662">
    <property type="entry name" value="HAD-SF-IIIA"/>
    <property type="match status" value="1"/>
</dbReference>
<proteinExistence type="inferred from homology"/>
<reference evidence="18 19" key="1">
    <citation type="submission" date="2016-06" db="EMBL/GenBank/DDBJ databases">
        <title>The sequenced genome of the ice-adhering bacterium Marinomonas primoryensis, from Antarctica.</title>
        <authorList>
            <person name="Graham L."/>
            <person name="Vance T.D.R."/>
            <person name="Davies P.L."/>
        </authorList>
    </citation>
    <scope>NUCLEOTIDE SEQUENCE [LARGE SCALE GENOMIC DNA]</scope>
    <source>
        <strain evidence="18 19">AceL</strain>
    </source>
</reference>
<comment type="cofactor">
    <cofactor evidence="3 17">
        <name>Zn(2+)</name>
        <dbReference type="ChEBI" id="CHEBI:29105"/>
    </cofactor>
</comment>
<dbReference type="PANTHER" id="PTHR42891:SF1">
    <property type="entry name" value="D-GLYCERO-BETA-D-MANNO-HEPTOSE-1,7-BISPHOSPHATE 7-PHOSPHATASE"/>
    <property type="match status" value="1"/>
</dbReference>
<dbReference type="InterPro" id="IPR036412">
    <property type="entry name" value="HAD-like_sf"/>
</dbReference>
<feature type="site" description="Stabilizes the phosphoryl group" evidence="16">
    <location>
        <position position="105"/>
    </location>
</feature>
<dbReference type="CDD" id="cd07503">
    <property type="entry name" value="HAD_HisB-N"/>
    <property type="match status" value="1"/>
</dbReference>
<comment type="catalytic activity">
    <reaction evidence="1">
        <text>D-glycero-beta-D-manno-heptose 1,7-bisphosphate + H2O = D-glycero-beta-D-manno-heptose 1-phosphate + phosphate</text>
        <dbReference type="Rhea" id="RHEA:28518"/>
        <dbReference type="ChEBI" id="CHEBI:15377"/>
        <dbReference type="ChEBI" id="CHEBI:43474"/>
        <dbReference type="ChEBI" id="CHEBI:60208"/>
        <dbReference type="ChEBI" id="CHEBI:61593"/>
        <dbReference type="EC" id="3.1.3.82"/>
    </reaction>
</comment>
<dbReference type="GO" id="GO:0034200">
    <property type="term" value="F:D-glycero-beta-D-manno-heptose 1,7-bisphosphate 7-phosphatase activity"/>
    <property type="evidence" value="ECO:0007669"/>
    <property type="project" value="UniProtKB-EC"/>
</dbReference>
<evidence type="ECO:0000313" key="18">
    <source>
        <dbReference type="EMBL" id="AWX98994.1"/>
    </source>
</evidence>
<comment type="pathway">
    <text evidence="5">Nucleotide-sugar biosynthesis; ADP-L-glycero-beta-D-manno-heptose biosynthesis; ADP-L-glycero-beta-D-manno-heptose from D-glycero-beta-D-manno-heptose 7-phosphate: step 2/4.</text>
</comment>
<dbReference type="FunFam" id="3.40.50.1000:FF:000168">
    <property type="entry name" value="D,D-heptose 1,7-bisphosphate phosphatase"/>
    <property type="match status" value="1"/>
</dbReference>
<dbReference type="GO" id="GO:0005737">
    <property type="term" value="C:cytoplasm"/>
    <property type="evidence" value="ECO:0007669"/>
    <property type="project" value="UniProtKB-SubCell"/>
</dbReference>
<dbReference type="SUPFAM" id="SSF56784">
    <property type="entry name" value="HAD-like"/>
    <property type="match status" value="1"/>
</dbReference>
<dbReference type="PIRSF" id="PIRSF004682">
    <property type="entry name" value="GmhB"/>
    <property type="match status" value="1"/>
</dbReference>
<dbReference type="GO" id="GO:0046872">
    <property type="term" value="F:metal ion binding"/>
    <property type="evidence" value="ECO:0007669"/>
    <property type="project" value="UniProtKB-KW"/>
</dbReference>
<feature type="binding site" evidence="17">
    <location>
        <position position="132"/>
    </location>
    <ligand>
        <name>Mg(2+)</name>
        <dbReference type="ChEBI" id="CHEBI:18420"/>
    </ligand>
</feature>
<dbReference type="AlphaFoldDB" id="A0A2Z4PNH9"/>
<dbReference type="EC" id="3.1.3.-" evidence="14"/>
<dbReference type="NCBIfam" id="NF006506">
    <property type="entry name" value="PRK08942.1"/>
    <property type="match status" value="1"/>
</dbReference>
<feature type="binding site" evidence="17">
    <location>
        <position position="93"/>
    </location>
    <ligand>
        <name>Zn(2+)</name>
        <dbReference type="ChEBI" id="CHEBI:29105"/>
    </ligand>
</feature>
<keyword evidence="10 17" id="KW-0862">Zinc</keyword>
<evidence type="ECO:0000256" key="4">
    <source>
        <dbReference type="ARBA" id="ARBA00004496"/>
    </source>
</evidence>
<dbReference type="EMBL" id="CP016181">
    <property type="protein sequence ID" value="AWX98994.1"/>
    <property type="molecule type" value="Genomic_DNA"/>
</dbReference>
<dbReference type="Proteomes" id="UP000249898">
    <property type="component" value="Chromosome"/>
</dbReference>
<keyword evidence="9 14" id="KW-0378">Hydrolase</keyword>
<feature type="binding site" evidence="17">
    <location>
        <position position="101"/>
    </location>
    <ligand>
        <name>Zn(2+)</name>
        <dbReference type="ChEBI" id="CHEBI:29105"/>
    </ligand>
</feature>
<keyword evidence="11 17" id="KW-0460">Magnesium</keyword>
<evidence type="ECO:0000256" key="3">
    <source>
        <dbReference type="ARBA" id="ARBA00001947"/>
    </source>
</evidence>
<dbReference type="PANTHER" id="PTHR42891">
    <property type="entry name" value="D-GLYCERO-BETA-D-MANNO-HEPTOSE-1,7-BISPHOSPHATE 7-PHOSPHATASE"/>
    <property type="match status" value="1"/>
</dbReference>
<gene>
    <name evidence="18" type="ORF">A8139_02525</name>
</gene>
<dbReference type="NCBIfam" id="TIGR01656">
    <property type="entry name" value="Histidinol-ppas"/>
    <property type="match status" value="1"/>
</dbReference>
<evidence type="ECO:0000256" key="15">
    <source>
        <dbReference type="PIRSR" id="PIRSR004682-1"/>
    </source>
</evidence>
<keyword evidence="8 17" id="KW-0479">Metal-binding</keyword>
<comment type="cofactor">
    <cofactor evidence="2 17">
        <name>Mg(2+)</name>
        <dbReference type="ChEBI" id="CHEBI:18420"/>
    </cofactor>
</comment>
<dbReference type="InterPro" id="IPR006543">
    <property type="entry name" value="Histidinol-phos"/>
</dbReference>
<feature type="binding site" evidence="17">
    <location>
        <position position="13"/>
    </location>
    <ligand>
        <name>Mg(2+)</name>
        <dbReference type="ChEBI" id="CHEBI:18420"/>
    </ligand>
</feature>
<evidence type="ECO:0000256" key="12">
    <source>
        <dbReference type="ARBA" id="ARBA00023277"/>
    </source>
</evidence>
<protein>
    <recommendedName>
        <fullName evidence="14">D,D-heptose 1,7-bisphosphate phosphatase</fullName>
        <ecNumber evidence="14">3.1.3.-</ecNumber>
    </recommendedName>
</protein>
<feature type="site" description="Contributes to substrate recognition" evidence="16">
    <location>
        <position position="104"/>
    </location>
</feature>
<feature type="active site" description="Nucleophile" evidence="15">
    <location>
        <position position="11"/>
    </location>
</feature>
<name>A0A2Z4PNH9_9GAMM</name>
<evidence type="ECO:0000256" key="1">
    <source>
        <dbReference type="ARBA" id="ARBA00001226"/>
    </source>
</evidence>
<accession>A0A2Z4PNH9</accession>
<evidence type="ECO:0000256" key="7">
    <source>
        <dbReference type="ARBA" id="ARBA00022490"/>
    </source>
</evidence>
<evidence type="ECO:0000256" key="11">
    <source>
        <dbReference type="ARBA" id="ARBA00022842"/>
    </source>
</evidence>
<dbReference type="InterPro" id="IPR023214">
    <property type="entry name" value="HAD_sf"/>
</dbReference>
<comment type="subcellular location">
    <subcellularLocation>
        <location evidence="4 14">Cytoplasm</location>
    </subcellularLocation>
</comment>
<organism evidence="18 19">
    <name type="scientific">Marinomonas primoryensis</name>
    <dbReference type="NCBI Taxonomy" id="178399"/>
    <lineage>
        <taxon>Bacteria</taxon>
        <taxon>Pseudomonadati</taxon>
        <taxon>Pseudomonadota</taxon>
        <taxon>Gammaproteobacteria</taxon>
        <taxon>Oceanospirillales</taxon>
        <taxon>Oceanospirillaceae</taxon>
        <taxon>Marinomonas</taxon>
    </lineage>
</organism>
<evidence type="ECO:0000256" key="8">
    <source>
        <dbReference type="ARBA" id="ARBA00022723"/>
    </source>
</evidence>
<evidence type="ECO:0000256" key="6">
    <source>
        <dbReference type="ARBA" id="ARBA00011245"/>
    </source>
</evidence>
<keyword evidence="7 14" id="KW-0963">Cytoplasm</keyword>
<comment type="similarity">
    <text evidence="13 14">Belongs to the gmhB family.</text>
</comment>
<dbReference type="OrthoDB" id="9781367at2"/>
<comment type="subunit">
    <text evidence="6">Monomer.</text>
</comment>